<dbReference type="Proteomes" id="UP000220158">
    <property type="component" value="Chromosome 11"/>
</dbReference>
<evidence type="ECO:0000313" key="3">
    <source>
        <dbReference type="Proteomes" id="UP000220158"/>
    </source>
</evidence>
<dbReference type="OrthoDB" id="364384at2759"/>
<evidence type="ECO:0000256" key="1">
    <source>
        <dbReference type="SAM" id="SignalP"/>
    </source>
</evidence>
<proteinExistence type="predicted"/>
<gene>
    <name evidence="2" type="ORF">PRELSG_1123900</name>
</gene>
<feature type="chain" id="PRO_5012000757" evidence="1">
    <location>
        <begin position="21"/>
        <end position="556"/>
    </location>
</feature>
<evidence type="ECO:0000313" key="2">
    <source>
        <dbReference type="EMBL" id="CRH00894.1"/>
    </source>
</evidence>
<reference evidence="2 3" key="1">
    <citation type="submission" date="2015-04" db="EMBL/GenBank/DDBJ databases">
        <authorList>
            <consortium name="Pathogen Informatics"/>
        </authorList>
    </citation>
    <scope>NUCLEOTIDE SEQUENCE [LARGE SCALE GENOMIC DNA]</scope>
    <source>
        <strain evidence="2 3">SGS1</strain>
    </source>
</reference>
<feature type="signal peptide" evidence="1">
    <location>
        <begin position="1"/>
        <end position="20"/>
    </location>
</feature>
<keyword evidence="1" id="KW-0732">Signal</keyword>
<dbReference type="GeneID" id="39737018"/>
<dbReference type="RefSeq" id="XP_028533896.1">
    <property type="nucleotide sequence ID" value="XM_028677515.1"/>
</dbReference>
<keyword evidence="3" id="KW-1185">Reference proteome</keyword>
<protein>
    <submittedName>
        <fullName evidence="2">Uncharacterized protein</fullName>
    </submittedName>
</protein>
<organism evidence="2 3">
    <name type="scientific">Plasmodium relictum</name>
    <dbReference type="NCBI Taxonomy" id="85471"/>
    <lineage>
        <taxon>Eukaryota</taxon>
        <taxon>Sar</taxon>
        <taxon>Alveolata</taxon>
        <taxon>Apicomplexa</taxon>
        <taxon>Aconoidasida</taxon>
        <taxon>Haemosporida</taxon>
        <taxon>Plasmodiidae</taxon>
        <taxon>Plasmodium</taxon>
        <taxon>Plasmodium (Haemamoeba)</taxon>
    </lineage>
</organism>
<accession>A0A1J1H8L9</accession>
<dbReference type="AlphaFoldDB" id="A0A1J1H8L9"/>
<name>A0A1J1H8L9_PLARL</name>
<dbReference type="KEGG" id="prel:PRELSG_1123900"/>
<dbReference type="VEuPathDB" id="PlasmoDB:PRELSG_1123900"/>
<dbReference type="OMA" id="CVYNIYV"/>
<sequence>MINFYLILFYFILSVKNTHEKTTKKYECINLLSDQDYNDKLQTLKLYQIKDINIKNKNKYVFSYYGGSGSNKRRILEKIFNISPEKRNFINLGFHQKLDLWLGYDKNNNFNIVLDVDLLENEEFLDNYETIYNYEKLVNMIIESTNIVIIPIYIEDIYKEIYDKNEKKKFLENNTNKKYLFNLPKKVEMLLNRLNEKSKNMNIYFIIVDDEKLQSTSTRNDLIKHLKLKYNNLYIYLIKQSKISIDLLQNNNINKYELLINSIESAIKEMNTFKNFDFFNQKYVYNVYVIEESYIKVLNYFDKIYYEYEKEITMGSVIENYGTLSKDLIKNSLLLFHLLTFEQTGTKFKKTIFQKLLVRFQTLIRKQILKQLLLLETTYLNKGKYMMLNKYNISNGKDLIEKKDKIDHLKNSLIIKFTIEINKLINEQFKLYNNLNNTINEFLYRFEEKLDQILNSYYNLNQSPLKKLFDKRKLKEALKKKKKWFNPSLNMNLTLTSLVRKNGYGNLQSYFIYDLGILTFVLGIVNDRNTPEVQQQGDKIPFFKFQPKLNLKLNFK</sequence>
<dbReference type="EMBL" id="LN835306">
    <property type="protein sequence ID" value="CRH00894.1"/>
    <property type="molecule type" value="Genomic_DNA"/>
</dbReference>